<evidence type="ECO:0000256" key="5">
    <source>
        <dbReference type="ARBA" id="ARBA00022573"/>
    </source>
</evidence>
<sequence>MKQVAPAQSRYQRFDSIDAFHLALTDLPGSDHAAVDAAARRQMQLTKPPGSLGRLEEIALFLAGWQARERPGIDGAQAVIFAGNHGVATQGVSAFPPAVTAQMVANFAAGGAAINALTGAIGIPLRVVPLHLDRPTADFTAAPAMEEEECLAALNAGAAAVEPGSDLLLLGEMGIANSTAAAALCLRSFGGAATDWVGPGTGLSASGVSLKGAVIERAMARHAEASATPFETLRRVGGRELAAIAGATVAARHARVPVLLDGYICCAAIAPLAVAAPAIVDHCIAAHCSAEPGHRLLLDRLGLRPLLELDMRLGEGSGAAVAAAVIRSALAAHNGMATFAEAGVTSGA</sequence>
<evidence type="ECO:0000313" key="11">
    <source>
        <dbReference type="EMBL" id="PVX31032.1"/>
    </source>
</evidence>
<dbReference type="GO" id="GO:0009236">
    <property type="term" value="P:cobalamin biosynthetic process"/>
    <property type="evidence" value="ECO:0007669"/>
    <property type="project" value="UniProtKB-UniRule"/>
</dbReference>
<evidence type="ECO:0000256" key="1">
    <source>
        <dbReference type="ARBA" id="ARBA00005049"/>
    </source>
</evidence>
<evidence type="ECO:0000256" key="2">
    <source>
        <dbReference type="ARBA" id="ARBA00007110"/>
    </source>
</evidence>
<dbReference type="Gene3D" id="3.40.50.10210">
    <property type="match status" value="1"/>
</dbReference>
<comment type="pathway">
    <text evidence="1 10">Nucleoside biosynthesis; alpha-ribazole biosynthesis; alpha-ribazole from 5,6-dimethylbenzimidazole: step 1/2.</text>
</comment>
<keyword evidence="6 10" id="KW-0328">Glycosyltransferase</keyword>
<keyword evidence="5 10" id="KW-0169">Cobalamin biosynthesis</keyword>
<feature type="active site" description="Proton acceptor" evidence="10">
    <location>
        <position position="315"/>
    </location>
</feature>
<evidence type="ECO:0000256" key="6">
    <source>
        <dbReference type="ARBA" id="ARBA00022676"/>
    </source>
</evidence>
<dbReference type="InterPro" id="IPR023195">
    <property type="entry name" value="Nict_dMeBzImd_PRibTrfase_N"/>
</dbReference>
<keyword evidence="12" id="KW-1185">Reference proteome</keyword>
<dbReference type="NCBIfam" id="TIGR03160">
    <property type="entry name" value="cobT_DBIPRT"/>
    <property type="match status" value="1"/>
</dbReference>
<dbReference type="Proteomes" id="UP000245890">
    <property type="component" value="Unassembled WGS sequence"/>
</dbReference>
<name>A0A2U0SI67_9SPHN</name>
<evidence type="ECO:0000256" key="9">
    <source>
        <dbReference type="ARBA" id="ARBA00047340"/>
    </source>
</evidence>
<dbReference type="PANTHER" id="PTHR43463:SF1">
    <property type="entry name" value="NICOTINATE-NUCLEOTIDE--DIMETHYLBENZIMIDAZOLE PHOSPHORIBOSYLTRANSFERASE"/>
    <property type="match status" value="1"/>
</dbReference>
<evidence type="ECO:0000256" key="3">
    <source>
        <dbReference type="ARBA" id="ARBA00011991"/>
    </source>
</evidence>
<dbReference type="GO" id="GO:0008939">
    <property type="term" value="F:nicotinate-nucleotide-dimethylbenzimidazole phosphoribosyltransferase activity"/>
    <property type="evidence" value="ECO:0007669"/>
    <property type="project" value="UniProtKB-UniRule"/>
</dbReference>
<dbReference type="InterPro" id="IPR017846">
    <property type="entry name" value="Nict_dMeBzImd_PRibTrfase_bact"/>
</dbReference>
<keyword evidence="7 10" id="KW-0808">Transferase</keyword>
<dbReference type="Pfam" id="PF02277">
    <property type="entry name" value="DBI_PRT"/>
    <property type="match status" value="1"/>
</dbReference>
<gene>
    <name evidence="10 11" type="primary">cobT</name>
    <name evidence="11" type="ORF">DD559_18240</name>
</gene>
<comment type="caution">
    <text evidence="11">The sequence shown here is derived from an EMBL/GenBank/DDBJ whole genome shotgun (WGS) entry which is preliminary data.</text>
</comment>
<dbReference type="UniPathway" id="UPA00061">
    <property type="reaction ID" value="UER00516"/>
</dbReference>
<dbReference type="InterPro" id="IPR036087">
    <property type="entry name" value="Nict_dMeBzImd_PRibTrfase_sf"/>
</dbReference>
<evidence type="ECO:0000313" key="12">
    <source>
        <dbReference type="Proteomes" id="UP000245890"/>
    </source>
</evidence>
<dbReference type="NCBIfam" id="NF000996">
    <property type="entry name" value="PRK00105.1"/>
    <property type="match status" value="1"/>
</dbReference>
<dbReference type="InterPro" id="IPR003200">
    <property type="entry name" value="Nict_dMeBzImd_PRibTrfase"/>
</dbReference>
<dbReference type="AlphaFoldDB" id="A0A2U0SI67"/>
<dbReference type="SUPFAM" id="SSF52733">
    <property type="entry name" value="Nicotinate mononucleotide:5,6-dimethylbenzimidazole phosphoribosyltransferase (CobT)"/>
    <property type="match status" value="1"/>
</dbReference>
<dbReference type="Gene3D" id="1.10.1610.10">
    <property type="match status" value="1"/>
</dbReference>
<comment type="function">
    <text evidence="10">Catalyzes the synthesis of alpha-ribazole-5'-phosphate from nicotinate mononucleotide (NAMN) and 5,6-dimethylbenzimidazole (DMB).</text>
</comment>
<dbReference type="CDD" id="cd02439">
    <property type="entry name" value="DMB-PRT_CobT"/>
    <property type="match status" value="1"/>
</dbReference>
<dbReference type="EC" id="2.4.2.21" evidence="3 10"/>
<comment type="catalytic activity">
    <reaction evidence="9 10">
        <text>5,6-dimethylbenzimidazole + nicotinate beta-D-ribonucleotide = alpha-ribazole 5'-phosphate + nicotinate + H(+)</text>
        <dbReference type="Rhea" id="RHEA:11196"/>
        <dbReference type="ChEBI" id="CHEBI:15378"/>
        <dbReference type="ChEBI" id="CHEBI:15890"/>
        <dbReference type="ChEBI" id="CHEBI:32544"/>
        <dbReference type="ChEBI" id="CHEBI:57502"/>
        <dbReference type="ChEBI" id="CHEBI:57918"/>
        <dbReference type="EC" id="2.4.2.21"/>
    </reaction>
</comment>
<evidence type="ECO:0000256" key="10">
    <source>
        <dbReference type="HAMAP-Rule" id="MF_00230"/>
    </source>
</evidence>
<organism evidence="11 12">
    <name type="scientific">Sphingomonas pokkalii</name>
    <dbReference type="NCBI Taxonomy" id="2175090"/>
    <lineage>
        <taxon>Bacteria</taxon>
        <taxon>Pseudomonadati</taxon>
        <taxon>Pseudomonadota</taxon>
        <taxon>Alphaproteobacteria</taxon>
        <taxon>Sphingomonadales</taxon>
        <taxon>Sphingomonadaceae</taxon>
        <taxon>Sphingomonas</taxon>
    </lineage>
</organism>
<dbReference type="PANTHER" id="PTHR43463">
    <property type="entry name" value="NICOTINATE-NUCLEOTIDE--DIMETHYLBENZIMIDAZOLE PHOSPHORIBOSYLTRANSFERASE"/>
    <property type="match status" value="1"/>
</dbReference>
<reference evidence="11 12" key="1">
    <citation type="submission" date="2018-05" db="EMBL/GenBank/DDBJ databases">
        <title>Description of Sphingomonas pokkalii sp nov, isolated from the rhizosphere of saline tolerant pokkali rice and its draft genome analysis.</title>
        <authorList>
            <person name="Menon R."/>
            <person name="Kumari S."/>
            <person name="Rameshkumar N."/>
        </authorList>
    </citation>
    <scope>NUCLEOTIDE SEQUENCE [LARGE SCALE GENOMIC DNA]</scope>
    <source>
        <strain evidence="11 12">L3B27</strain>
    </source>
</reference>
<proteinExistence type="inferred from homology"/>
<accession>A0A2U0SI67</accession>
<dbReference type="EMBL" id="QENQ01000001">
    <property type="protein sequence ID" value="PVX31032.1"/>
    <property type="molecule type" value="Genomic_DNA"/>
</dbReference>
<comment type="similarity">
    <text evidence="2 10">Belongs to the CobT family.</text>
</comment>
<protein>
    <recommendedName>
        <fullName evidence="4 10">Nicotinate-nucleotide--dimethylbenzimidazole phosphoribosyltransferase</fullName>
        <shortName evidence="10">NN:DBI PRT</shortName>
        <ecNumber evidence="3 10">2.4.2.21</ecNumber>
    </recommendedName>
    <alternativeName>
        <fullName evidence="8 10">N(1)-alpha-phosphoribosyltransferase</fullName>
    </alternativeName>
</protein>
<dbReference type="HAMAP" id="MF_00230">
    <property type="entry name" value="CobT"/>
    <property type="match status" value="1"/>
</dbReference>
<evidence type="ECO:0000256" key="8">
    <source>
        <dbReference type="ARBA" id="ARBA00030686"/>
    </source>
</evidence>
<evidence type="ECO:0000256" key="7">
    <source>
        <dbReference type="ARBA" id="ARBA00022679"/>
    </source>
</evidence>
<dbReference type="OrthoDB" id="9781491at2"/>
<evidence type="ECO:0000256" key="4">
    <source>
        <dbReference type="ARBA" id="ARBA00015486"/>
    </source>
</evidence>